<dbReference type="GO" id="GO:0098560">
    <property type="term" value="C:cytoplasmic side of late endosome membrane"/>
    <property type="evidence" value="ECO:0007669"/>
    <property type="project" value="TreeGrafter"/>
</dbReference>
<name>A0A8B7IBY0_9AVES</name>
<evidence type="ECO:0000256" key="8">
    <source>
        <dbReference type="SAM" id="Phobius"/>
    </source>
</evidence>
<dbReference type="GO" id="GO:0008270">
    <property type="term" value="F:zinc ion binding"/>
    <property type="evidence" value="ECO:0007669"/>
    <property type="project" value="TreeGrafter"/>
</dbReference>
<evidence type="ECO:0000256" key="6">
    <source>
        <dbReference type="ARBA" id="ARBA00022833"/>
    </source>
</evidence>
<feature type="domain" description="LITAF" evidence="9">
    <location>
        <begin position="61"/>
        <end position="145"/>
    </location>
</feature>
<comment type="subcellular location">
    <subcellularLocation>
        <location evidence="1">Endosome membrane</location>
        <topology evidence="1">Peripheral membrane protein</topology>
        <orientation evidence="1">Cytoplasmic side</orientation>
    </subcellularLocation>
    <subcellularLocation>
        <location evidence="2">Late endosome membrane</location>
    </subcellularLocation>
    <subcellularLocation>
        <location evidence="3">Lysosome membrane</location>
        <topology evidence="3">Peripheral membrane protein</topology>
        <orientation evidence="3">Cytoplasmic side</orientation>
    </subcellularLocation>
</comment>
<dbReference type="RefSeq" id="XP_013795709.1">
    <property type="nucleotide sequence ID" value="XM_013940255.1"/>
</dbReference>
<evidence type="ECO:0000256" key="4">
    <source>
        <dbReference type="ARBA" id="ARBA00005975"/>
    </source>
</evidence>
<dbReference type="PANTHER" id="PTHR23292">
    <property type="entry name" value="LIPOPOLYSACCHARIDE-INDUCED TUMOR NECROSIS FACTOR-ALPHA FACTOR"/>
    <property type="match status" value="1"/>
</dbReference>
<keyword evidence="6" id="KW-0862">Zinc</keyword>
<keyword evidence="10" id="KW-1185">Reference proteome</keyword>
<accession>A0A8B7IBY0</accession>
<protein>
    <submittedName>
        <fullName evidence="11">LITAF domain-containing protein</fullName>
    </submittedName>
</protein>
<dbReference type="InterPro" id="IPR037519">
    <property type="entry name" value="LITAF_fam"/>
</dbReference>
<dbReference type="SMART" id="SM00714">
    <property type="entry name" value="LITAF"/>
    <property type="match status" value="1"/>
</dbReference>
<evidence type="ECO:0000313" key="10">
    <source>
        <dbReference type="Proteomes" id="UP001652627"/>
    </source>
</evidence>
<feature type="transmembrane region" description="Helical" evidence="8">
    <location>
        <begin position="101"/>
        <end position="123"/>
    </location>
</feature>
<keyword evidence="7 8" id="KW-0472">Membrane</keyword>
<evidence type="ECO:0000256" key="2">
    <source>
        <dbReference type="ARBA" id="ARBA00004414"/>
    </source>
</evidence>
<dbReference type="PROSITE" id="PS51837">
    <property type="entry name" value="LITAF"/>
    <property type="match status" value="1"/>
</dbReference>
<dbReference type="AlphaFoldDB" id="A0A8B7IBY0"/>
<dbReference type="InterPro" id="IPR006629">
    <property type="entry name" value="LITAF"/>
</dbReference>
<evidence type="ECO:0000256" key="3">
    <source>
        <dbReference type="ARBA" id="ARBA00004630"/>
    </source>
</evidence>
<gene>
    <name evidence="11" type="primary">LITAFD</name>
</gene>
<proteinExistence type="inferred from homology"/>
<dbReference type="Pfam" id="PF10601">
    <property type="entry name" value="zf-LITAF-like"/>
    <property type="match status" value="1"/>
</dbReference>
<evidence type="ECO:0000259" key="9">
    <source>
        <dbReference type="PROSITE" id="PS51837"/>
    </source>
</evidence>
<evidence type="ECO:0000256" key="7">
    <source>
        <dbReference type="ARBA" id="ARBA00023136"/>
    </source>
</evidence>
<keyword evidence="5" id="KW-0479">Metal-binding</keyword>
<dbReference type="Proteomes" id="UP001652627">
    <property type="component" value="Chromosome 16"/>
</dbReference>
<dbReference type="PANTHER" id="PTHR23292:SF47">
    <property type="entry name" value="LITAF DOMAIN-CONTAINING PROTEIN"/>
    <property type="match status" value="1"/>
</dbReference>
<dbReference type="GO" id="GO:0005634">
    <property type="term" value="C:nucleus"/>
    <property type="evidence" value="ECO:0007669"/>
    <property type="project" value="TreeGrafter"/>
</dbReference>
<dbReference type="KEGG" id="aam:106482649"/>
<evidence type="ECO:0000313" key="11">
    <source>
        <dbReference type="RefSeq" id="XP_013795709.1"/>
    </source>
</evidence>
<organism evidence="10 11">
    <name type="scientific">Apteryx mantelli</name>
    <name type="common">North Island brown kiwi</name>
    <dbReference type="NCBI Taxonomy" id="2696672"/>
    <lineage>
        <taxon>Eukaryota</taxon>
        <taxon>Metazoa</taxon>
        <taxon>Chordata</taxon>
        <taxon>Craniata</taxon>
        <taxon>Vertebrata</taxon>
        <taxon>Euteleostomi</taxon>
        <taxon>Archelosauria</taxon>
        <taxon>Archosauria</taxon>
        <taxon>Dinosauria</taxon>
        <taxon>Saurischia</taxon>
        <taxon>Theropoda</taxon>
        <taxon>Coelurosauria</taxon>
        <taxon>Aves</taxon>
        <taxon>Palaeognathae</taxon>
        <taxon>Apterygiformes</taxon>
        <taxon>Apterygidae</taxon>
        <taxon>Apteryx</taxon>
    </lineage>
</organism>
<evidence type="ECO:0000256" key="1">
    <source>
        <dbReference type="ARBA" id="ARBA00004125"/>
    </source>
</evidence>
<dbReference type="GO" id="GO:0098574">
    <property type="term" value="C:cytoplasmic side of lysosomal membrane"/>
    <property type="evidence" value="ECO:0007669"/>
    <property type="project" value="TreeGrafter"/>
</dbReference>
<sequence>MASEKGRTEIPMIMYEPHRGSYVQEPSAPEYCGQEGGYEYPSPPPYSYRETVNLEQPVYLVSQPPVIVAGIFSSKPTSTICPSCRQHITTQVTYRLGKLSCLLCTSLCMVGCCFGCCFIPLFMKIFKDADHYCPFCQFHIYRYKRL</sequence>
<keyword evidence="8" id="KW-0812">Transmembrane</keyword>
<keyword evidence="8" id="KW-1133">Transmembrane helix</keyword>
<dbReference type="OrthoDB" id="4713066at2759"/>
<evidence type="ECO:0000256" key="5">
    <source>
        <dbReference type="ARBA" id="ARBA00022723"/>
    </source>
</evidence>
<comment type="similarity">
    <text evidence="4">Belongs to the CDIP1/LITAF family.</text>
</comment>
<reference evidence="11" key="1">
    <citation type="submission" date="2025-08" db="UniProtKB">
        <authorList>
            <consortium name="RefSeq"/>
        </authorList>
    </citation>
    <scope>IDENTIFICATION</scope>
    <source>
        <tissue evidence="11">Blood</tissue>
    </source>
</reference>